<accession>A0A852Y9S7</accession>
<gene>
    <name evidence="1" type="ORF">BJ979_000670</name>
</gene>
<evidence type="ECO:0000313" key="2">
    <source>
        <dbReference type="Proteomes" id="UP000553888"/>
    </source>
</evidence>
<organism evidence="1 2">
    <name type="scientific">Schumannella luteola</name>
    <dbReference type="NCBI Taxonomy" id="472059"/>
    <lineage>
        <taxon>Bacteria</taxon>
        <taxon>Bacillati</taxon>
        <taxon>Actinomycetota</taxon>
        <taxon>Actinomycetes</taxon>
        <taxon>Micrococcales</taxon>
        <taxon>Microbacteriaceae</taxon>
        <taxon>Schumannella</taxon>
    </lineage>
</organism>
<evidence type="ECO:0000313" key="1">
    <source>
        <dbReference type="EMBL" id="NYG98044.1"/>
    </source>
</evidence>
<evidence type="ECO:0008006" key="3">
    <source>
        <dbReference type="Google" id="ProtNLM"/>
    </source>
</evidence>
<comment type="caution">
    <text evidence="1">The sequence shown here is derived from an EMBL/GenBank/DDBJ whole genome shotgun (WGS) entry which is preliminary data.</text>
</comment>
<dbReference type="InterPro" id="IPR024524">
    <property type="entry name" value="DUF3800"/>
</dbReference>
<reference evidence="1 2" key="1">
    <citation type="submission" date="2020-07" db="EMBL/GenBank/DDBJ databases">
        <title>Sequencing the genomes of 1000 actinobacteria strains.</title>
        <authorList>
            <person name="Klenk H.-P."/>
        </authorList>
    </citation>
    <scope>NUCLEOTIDE SEQUENCE [LARGE SCALE GENOMIC DNA]</scope>
    <source>
        <strain evidence="1 2">DSM 23141</strain>
    </source>
</reference>
<dbReference type="EMBL" id="JACBZY010000001">
    <property type="protein sequence ID" value="NYG98044.1"/>
    <property type="molecule type" value="Genomic_DNA"/>
</dbReference>
<dbReference type="AlphaFoldDB" id="A0A852Y9S7"/>
<protein>
    <recommendedName>
        <fullName evidence="3">DUF3800 domain-containing protein</fullName>
    </recommendedName>
</protein>
<dbReference type="Pfam" id="PF12686">
    <property type="entry name" value="DUF3800"/>
    <property type="match status" value="1"/>
</dbReference>
<proteinExistence type="predicted"/>
<name>A0A852Y9S7_9MICO</name>
<sequence>MLIAYLDEFGHVGPFVEDRHPKFGQHPVFGYAGFIIPAENARRFGGDFKRVKTSLFKTEIDKSSNPAQWERKGNEYFSTGSITRRPEQLRAFSGLMRQLRGNGGRLFYYGDEKMRGTLKQTGRTSTDITEHALSEAINRICTHADSVGDDVLILTDSITEKSRIELVAKMYAHIYSRRRAEMKRIVEAPLHVESQLNSGIQMADWICGLIGRLAHFHLLRGSEFEWATNLKPAAASLITHESKLHLTHGPELHNAAIFNGSSHRHGSRPANTIAGRIPNLDEIYQAALRSKTSS</sequence>
<keyword evidence="2" id="KW-1185">Reference proteome</keyword>
<dbReference type="Proteomes" id="UP000553888">
    <property type="component" value="Unassembled WGS sequence"/>
</dbReference>
<dbReference type="RefSeq" id="WP_179565172.1">
    <property type="nucleotide sequence ID" value="NZ_JACBZY010000001.1"/>
</dbReference>